<protein>
    <submittedName>
        <fullName evidence="2">Uncharacterized protein</fullName>
    </submittedName>
</protein>
<evidence type="ECO:0000313" key="2">
    <source>
        <dbReference type="EMBL" id="MCF4120586.1"/>
    </source>
</evidence>
<dbReference type="RefSeq" id="WP_236088356.1">
    <property type="nucleotide sequence ID" value="NZ_JAKGSG010000022.1"/>
</dbReference>
<evidence type="ECO:0000313" key="3">
    <source>
        <dbReference type="Proteomes" id="UP001165405"/>
    </source>
</evidence>
<reference evidence="2" key="1">
    <citation type="submission" date="2022-01" db="EMBL/GenBank/DDBJ databases">
        <title>Antribacter sp. nov., isolated from Guizhou of China.</title>
        <authorList>
            <person name="Chengliang C."/>
            <person name="Ya Z."/>
        </authorList>
    </citation>
    <scope>NUCLEOTIDE SEQUENCE</scope>
    <source>
        <strain evidence="2">KLBMP 9083</strain>
    </source>
</reference>
<dbReference type="AlphaFoldDB" id="A0AA41U6L7"/>
<accession>A0AA41U6L7</accession>
<proteinExistence type="predicted"/>
<dbReference type="EMBL" id="JAKGSG010000022">
    <property type="protein sequence ID" value="MCF4120586.1"/>
    <property type="molecule type" value="Genomic_DNA"/>
</dbReference>
<name>A0AA41U6L7_9MICO</name>
<comment type="caution">
    <text evidence="2">The sequence shown here is derived from an EMBL/GenBank/DDBJ whole genome shotgun (WGS) entry which is preliminary data.</text>
</comment>
<organism evidence="2 3">
    <name type="scientific">Antribacter soli</name>
    <dbReference type="NCBI Taxonomy" id="2910976"/>
    <lineage>
        <taxon>Bacteria</taxon>
        <taxon>Bacillati</taxon>
        <taxon>Actinomycetota</taxon>
        <taxon>Actinomycetes</taxon>
        <taxon>Micrococcales</taxon>
        <taxon>Promicromonosporaceae</taxon>
        <taxon>Antribacter</taxon>
    </lineage>
</organism>
<sequence>MDASFAPVPAPAAPAEQRRTNPGDELTVDPIDRKRRANAALLELAMVQAARRAS</sequence>
<dbReference type="Proteomes" id="UP001165405">
    <property type="component" value="Unassembled WGS sequence"/>
</dbReference>
<gene>
    <name evidence="2" type="ORF">L1785_06320</name>
</gene>
<evidence type="ECO:0000256" key="1">
    <source>
        <dbReference type="SAM" id="MobiDB-lite"/>
    </source>
</evidence>
<keyword evidence="3" id="KW-1185">Reference proteome</keyword>
<feature type="region of interest" description="Disordered" evidence="1">
    <location>
        <begin position="1"/>
        <end position="32"/>
    </location>
</feature>